<accession>A0A8K1XCF7</accession>
<evidence type="ECO:0000313" key="2">
    <source>
        <dbReference type="EMBL" id="UHK03221.1"/>
    </source>
</evidence>
<keyword evidence="1" id="KW-0812">Transmembrane</keyword>
<dbReference type="Proteomes" id="UP001254441">
    <property type="component" value="Segment"/>
</dbReference>
<dbReference type="EMBL" id="MZ209710">
    <property type="protein sequence ID" value="UHK03221.1"/>
    <property type="molecule type" value="Viral_cRNA"/>
</dbReference>
<feature type="transmembrane region" description="Helical" evidence="1">
    <location>
        <begin position="490"/>
        <end position="512"/>
    </location>
</feature>
<keyword evidence="1" id="KW-1133">Transmembrane helix</keyword>
<reference evidence="2" key="1">
    <citation type="submission" date="2021-05" db="EMBL/GenBank/DDBJ databases">
        <authorList>
            <person name="Feng G."/>
        </authorList>
    </citation>
    <scope>NUCLEOTIDE SEQUENCE</scope>
    <source>
        <strain evidence="2">LCFY122</strain>
    </source>
</reference>
<gene>
    <name evidence="2" type="ORF">FZCXV1_gp3</name>
</gene>
<proteinExistence type="predicted"/>
<name>A0A8K1XCF7_9MONO</name>
<sequence length="533" mass="60528">MKLIFYILSTLFLSEARCSPLVTIKTPIIRGAIVDSYSKQVLIIRLASPSDLITDVIKRIDFEKMDRANELALRRMYGELETHYQASFRSMLRMYQEIITTPYPMRQDPTHNTILDLTSLNRSRRNLLLRFISFLRVVRPISSTVSKISKYRKFMNVLKYTGYASSTAVFAYELADIFGAIPDKRYIEVTRQLKELHEKRVEDLLIIGNISLFATTLSREVKEAAVELSYILSSAQDRSEIHIKSSQVLQSYTQQTATALMLALIGKIPSSLVSLDNQRAWLEQKLPSDLLQDISSITPHLETKIKNIDEDSYQVVFTVEIPNPEARFQPLNFVSWEPELIINGSCYTSPRRELYLAFPRSANKEIIRSPLLVDPDSCLTDGFLLCESDSILDQIPNLSLNNICTQNLKFEGRYKRATDFSMFDAAITPAYNLSSLITKTLSGKSGSNLPTIDAINELIDKRIKSAITQIEQSSSDLAKAETEDRNTRTVLIILLLILGALVGTAIPFIVWVRRVINDLKVTNTRLHLRNMSP</sequence>
<protein>
    <submittedName>
        <fullName evidence="2">Uncharacterized protein</fullName>
    </submittedName>
</protein>
<keyword evidence="3" id="KW-1185">Reference proteome</keyword>
<evidence type="ECO:0000256" key="1">
    <source>
        <dbReference type="SAM" id="Phobius"/>
    </source>
</evidence>
<keyword evidence="1" id="KW-0472">Membrane</keyword>
<evidence type="ECO:0000313" key="3">
    <source>
        <dbReference type="Proteomes" id="UP001254441"/>
    </source>
</evidence>
<organism evidence="2 3">
    <name type="scientific">Hangzhou zicrona caerulea xinmovirus 1</name>
    <dbReference type="NCBI Taxonomy" id="2905557"/>
    <lineage>
        <taxon>Viruses</taxon>
        <taxon>Riboviria</taxon>
        <taxon>Orthornavirae</taxon>
        <taxon>Negarnaviricota</taxon>
        <taxon>Haploviricotina</taxon>
        <taxon>Monjiviricetes</taxon>
        <taxon>Mononegavirales</taxon>
        <taxon>Xinmoviridae</taxon>
        <taxon>Corulvirus</taxon>
        <taxon>Corulvirus hangzhouense</taxon>
    </lineage>
</organism>